<dbReference type="KEGG" id="vg:54988673"/>
<keyword evidence="2" id="KW-1185">Reference proteome</keyword>
<dbReference type="Proteomes" id="UP000240437">
    <property type="component" value="Segment"/>
</dbReference>
<accession>A0A2K9VC15</accession>
<name>A0A2K9VC15_9CAUD</name>
<organism evidence="1 2">
    <name type="scientific">Lactobacillus phage Nyseid</name>
    <dbReference type="NCBI Taxonomy" id="2079432"/>
    <lineage>
        <taxon>Viruses</taxon>
        <taxon>Duplodnaviria</taxon>
        <taxon>Heunggongvirae</taxon>
        <taxon>Uroviricota</taxon>
        <taxon>Caudoviricetes</taxon>
        <taxon>Tybeckvirinae</taxon>
        <taxon>Lenusvirus</taxon>
        <taxon>Lenusvirus nyseid</taxon>
    </lineage>
</organism>
<evidence type="ECO:0000313" key="2">
    <source>
        <dbReference type="Proteomes" id="UP000240437"/>
    </source>
</evidence>
<dbReference type="EMBL" id="MG765276">
    <property type="protein sequence ID" value="AUV59763.1"/>
    <property type="molecule type" value="Genomic_DNA"/>
</dbReference>
<reference evidence="1 2" key="1">
    <citation type="submission" date="2018-01" db="EMBL/GenBank/DDBJ databases">
        <title>Lactobacillus phages that infect wine-derived L. plantarum strains.</title>
        <authorList>
            <person name="Kyrkou I."/>
            <person name="Hestbjerg Hansen L."/>
        </authorList>
    </citation>
    <scope>NUCLEOTIDE SEQUENCE [LARGE SCALE GENOMIC DNA]</scope>
</reference>
<proteinExistence type="predicted"/>
<evidence type="ECO:0000313" key="1">
    <source>
        <dbReference type="EMBL" id="AUV59763.1"/>
    </source>
</evidence>
<protein>
    <submittedName>
        <fullName evidence="1">Uncharacterized protein</fullName>
    </submittedName>
</protein>
<sequence>MYLSNRKGSVNMIKYDLENDMEYLDANTVVCDNDVMSGFGYHDLDLDMETIREMAKKECSDCLIGDYDEDTATIDETIDGMITIGRIKKNSLLGQCLRAYAKDPTTNYALSNMRSVVELPDAYYTVHGCGYDIFGQDILNGGSFKFYEWLQDHKTKLYVSFM</sequence>
<dbReference type="RefSeq" id="YP_009798223.1">
    <property type="nucleotide sequence ID" value="NC_047925.1"/>
</dbReference>
<dbReference type="GeneID" id="54988673"/>